<protein>
    <submittedName>
        <fullName evidence="2">Uncharacterized protein</fullName>
    </submittedName>
</protein>
<name>A0ABU8G646_9ACTN</name>
<reference evidence="2 3" key="1">
    <citation type="submission" date="2024-03" db="EMBL/GenBank/DDBJ databases">
        <title>First Report of Pectobacterium brasiliscabiei causing potato scab in china.</title>
        <authorList>
            <person name="Handique U."/>
        </authorList>
    </citation>
    <scope>NUCLEOTIDE SEQUENCE [LARGE SCALE GENOMIC DNA]</scope>
    <source>
        <strain evidence="2 3">ZRIMU1503</strain>
    </source>
</reference>
<keyword evidence="3" id="KW-1185">Reference proteome</keyword>
<evidence type="ECO:0000256" key="1">
    <source>
        <dbReference type="SAM" id="MobiDB-lite"/>
    </source>
</evidence>
<dbReference type="EMBL" id="JBBAYM010000001">
    <property type="protein sequence ID" value="MEI5607675.1"/>
    <property type="molecule type" value="Genomic_DNA"/>
</dbReference>
<feature type="region of interest" description="Disordered" evidence="1">
    <location>
        <begin position="17"/>
        <end position="49"/>
    </location>
</feature>
<comment type="caution">
    <text evidence="2">The sequence shown here is derived from an EMBL/GenBank/DDBJ whole genome shotgun (WGS) entry which is preliminary data.</text>
</comment>
<dbReference type="RefSeq" id="WP_336535362.1">
    <property type="nucleotide sequence ID" value="NZ_JBBAYM010000001.1"/>
</dbReference>
<sequence>MLVIRMSVQSAEQRAWYENTHNGGEEPAARPRPAHGSDPTVIIGRAQAL</sequence>
<proteinExistence type="predicted"/>
<gene>
    <name evidence="2" type="ORF">WB403_00680</name>
</gene>
<accession>A0ABU8G646</accession>
<evidence type="ECO:0000313" key="2">
    <source>
        <dbReference type="EMBL" id="MEI5607675.1"/>
    </source>
</evidence>
<dbReference type="Proteomes" id="UP001365781">
    <property type="component" value="Unassembled WGS sequence"/>
</dbReference>
<evidence type="ECO:0000313" key="3">
    <source>
        <dbReference type="Proteomes" id="UP001365781"/>
    </source>
</evidence>
<organism evidence="2 3">
    <name type="scientific">Streptomyces brasiliscabiei</name>
    <dbReference type="NCBI Taxonomy" id="2736302"/>
    <lineage>
        <taxon>Bacteria</taxon>
        <taxon>Bacillati</taxon>
        <taxon>Actinomycetota</taxon>
        <taxon>Actinomycetes</taxon>
        <taxon>Kitasatosporales</taxon>
        <taxon>Streptomycetaceae</taxon>
        <taxon>Streptomyces</taxon>
    </lineage>
</organism>